<dbReference type="CDD" id="cd06138">
    <property type="entry name" value="ExoI_N"/>
    <property type="match status" value="1"/>
</dbReference>
<evidence type="ECO:0000256" key="9">
    <source>
        <dbReference type="ARBA" id="ARBA00022842"/>
    </source>
</evidence>
<dbReference type="GO" id="GO:0008310">
    <property type="term" value="F:single-stranded DNA 3'-5' DNA exonuclease activity"/>
    <property type="evidence" value="ECO:0007669"/>
    <property type="project" value="UniProtKB-EC"/>
</dbReference>
<dbReference type="InterPro" id="IPR038649">
    <property type="entry name" value="EXOI_SH3_sf"/>
</dbReference>
<keyword evidence="11" id="KW-0234">DNA repair</keyword>
<dbReference type="PROSITE" id="PS51785">
    <property type="entry name" value="EXOI_C"/>
    <property type="match status" value="1"/>
</dbReference>
<feature type="domain" description="ExoI C-terminal" evidence="17">
    <location>
        <begin position="352"/>
        <end position="466"/>
    </location>
</feature>
<evidence type="ECO:0000256" key="5">
    <source>
        <dbReference type="ARBA" id="ARBA00022723"/>
    </source>
</evidence>
<dbReference type="Pfam" id="PF08411">
    <property type="entry name" value="ExoI_SH3"/>
    <property type="match status" value="1"/>
</dbReference>
<gene>
    <name evidence="18" type="primary">sbcB</name>
    <name evidence="18" type="ORF">GII36_04325</name>
</gene>
<keyword evidence="5 15" id="KW-0479">Metal-binding</keyword>
<dbReference type="SMART" id="SM00479">
    <property type="entry name" value="EXOIII"/>
    <property type="match status" value="1"/>
</dbReference>
<dbReference type="InterPro" id="IPR058561">
    <property type="entry name" value="Exonuc_1_C"/>
</dbReference>
<evidence type="ECO:0000256" key="3">
    <source>
        <dbReference type="ARBA" id="ARBA00019900"/>
    </source>
</evidence>
<feature type="binding site" evidence="14">
    <location>
        <position position="158"/>
    </location>
    <ligand>
        <name>substrate</name>
    </ligand>
</feature>
<accession>A0A857MMJ9</accession>
<dbReference type="Gene3D" id="3.30.420.10">
    <property type="entry name" value="Ribonuclease H-like superfamily/Ribonuclease H"/>
    <property type="match status" value="1"/>
</dbReference>
<evidence type="ECO:0000256" key="14">
    <source>
        <dbReference type="PIRSR" id="PIRSR000977-1"/>
    </source>
</evidence>
<keyword evidence="7 18" id="KW-0378">Hydrolase</keyword>
<feature type="binding site" evidence="14">
    <location>
        <position position="11"/>
    </location>
    <ligand>
        <name>substrate</name>
    </ligand>
</feature>
<evidence type="ECO:0000313" key="19">
    <source>
        <dbReference type="Proteomes" id="UP001059824"/>
    </source>
</evidence>
<feature type="binding site" evidence="15">
    <location>
        <position position="9"/>
    </location>
    <ligand>
        <name>Mg(2+)</name>
        <dbReference type="ChEBI" id="CHEBI:18420"/>
        <label>1</label>
    </ligand>
</feature>
<dbReference type="GO" id="GO:0046872">
    <property type="term" value="F:metal ion binding"/>
    <property type="evidence" value="ECO:0007669"/>
    <property type="project" value="UniProtKB-KW"/>
</dbReference>
<evidence type="ECO:0000256" key="4">
    <source>
        <dbReference type="ARBA" id="ARBA00022722"/>
    </source>
</evidence>
<feature type="domain" description="ExoI SH3-like" evidence="16">
    <location>
        <begin position="195"/>
        <end position="348"/>
    </location>
</feature>
<dbReference type="NCBIfam" id="NF008746">
    <property type="entry name" value="PRK11779.1"/>
    <property type="match status" value="1"/>
</dbReference>
<dbReference type="InterPro" id="IPR013620">
    <property type="entry name" value="Exonuc_1_SH3"/>
</dbReference>
<dbReference type="InterPro" id="IPR023607">
    <property type="entry name" value="Exodeoxyribonuclease_I"/>
</dbReference>
<dbReference type="Proteomes" id="UP001059824">
    <property type="component" value="Chromosome"/>
</dbReference>
<evidence type="ECO:0000256" key="8">
    <source>
        <dbReference type="ARBA" id="ARBA00022839"/>
    </source>
</evidence>
<evidence type="ECO:0000259" key="17">
    <source>
        <dbReference type="PROSITE" id="PS51785"/>
    </source>
</evidence>
<evidence type="ECO:0000259" key="16">
    <source>
        <dbReference type="PROSITE" id="PS51784"/>
    </source>
</evidence>
<protein>
    <recommendedName>
        <fullName evidence="3">Exodeoxyribonuclease I</fullName>
        <ecNumber evidence="2">3.1.11.1</ecNumber>
    </recommendedName>
    <alternativeName>
        <fullName evidence="12">DNA deoxyribophosphodiesterase</fullName>
    </alternativeName>
</protein>
<evidence type="ECO:0000256" key="10">
    <source>
        <dbReference type="ARBA" id="ARBA00023125"/>
    </source>
</evidence>
<dbReference type="InterPro" id="IPR012337">
    <property type="entry name" value="RNaseH-like_sf"/>
</dbReference>
<feature type="binding site" evidence="15">
    <location>
        <position position="179"/>
    </location>
    <ligand>
        <name>Mg(2+)</name>
        <dbReference type="ChEBI" id="CHEBI:18420"/>
        <label>2</label>
    </ligand>
</feature>
<comment type="catalytic activity">
    <reaction evidence="1">
        <text>Exonucleolytic cleavage in the 3'- to 5'-direction to yield nucleoside 5'-phosphates.</text>
        <dbReference type="EC" id="3.1.11.1"/>
    </reaction>
</comment>
<dbReference type="EC" id="3.1.11.1" evidence="2"/>
<keyword evidence="4" id="KW-0540">Nuclease</keyword>
<evidence type="ECO:0000256" key="6">
    <source>
        <dbReference type="ARBA" id="ARBA00022763"/>
    </source>
</evidence>
<keyword evidence="8" id="KW-0269">Exonuclease</keyword>
<dbReference type="RefSeq" id="WP_260762838.1">
    <property type="nucleotide sequence ID" value="NZ_CP045921.1"/>
</dbReference>
<keyword evidence="10" id="KW-0238">DNA-binding</keyword>
<feature type="binding site" evidence="15">
    <location>
        <position position="11"/>
    </location>
    <ligand>
        <name>Mg(2+)</name>
        <dbReference type="ChEBI" id="CHEBI:18420"/>
        <label>2</label>
    </ligand>
</feature>
<dbReference type="PIRSF" id="PIRSF000977">
    <property type="entry name" value="Exodeoxyribonuclease_I"/>
    <property type="match status" value="1"/>
</dbReference>
<dbReference type="GO" id="GO:0003677">
    <property type="term" value="F:DNA binding"/>
    <property type="evidence" value="ECO:0007669"/>
    <property type="project" value="UniProtKB-KW"/>
</dbReference>
<proteinExistence type="predicted"/>
<dbReference type="SUPFAM" id="SSF53098">
    <property type="entry name" value="Ribonuclease H-like"/>
    <property type="match status" value="1"/>
</dbReference>
<dbReference type="AlphaFoldDB" id="A0A857MMJ9"/>
<dbReference type="InterPro" id="IPR034747">
    <property type="entry name" value="EXOI_SH3"/>
</dbReference>
<evidence type="ECO:0000313" key="18">
    <source>
        <dbReference type="EMBL" id="QHN43055.1"/>
    </source>
</evidence>
<dbReference type="InterPro" id="IPR036397">
    <property type="entry name" value="RNaseH_sf"/>
</dbReference>
<evidence type="ECO:0000256" key="2">
    <source>
        <dbReference type="ARBA" id="ARBA00012108"/>
    </source>
</evidence>
<dbReference type="PROSITE" id="PS51784">
    <property type="entry name" value="EXOI_SH3"/>
    <property type="match status" value="1"/>
</dbReference>
<sequence>MAQTFFFYDLETTGLNPREDRIMQFAGQRTDMNFNPIGESYNLLVALNDDTLPSPYALMVTGVTPQETVADGYTEAQFAKIFMEEIATPDTIMLGYNSIRFDDEFMRAFLWRNYYDPYEWTWKDGRSRWDMLDVVRMTRALRPDGIKWPTVDGKAVNKLELLSAENGLAHEKAHDALSDVVALIGVTKLIAAQQPQLFQYLLKLRNKKEIQKLVNLDDKQPFVYSSGRYDADHDKTTVALPLAAADYGNVFVYDLRYDPTDWTSKSEKELADILFTPYADRGDDYRKLPVKKLQYNRAPAVAPLGVLSQEDGWAKLQLNQATIEKHRALLLSHPEFAGRVANVLMKKPDWPPISDAEGQLYDGFISDRDKLRSEVLRNTDMKDLKLYKPEFDDARLSALFPRYKARNFPRQSTPEELASYETWRAAHLQAKAPQFMQDMQKVAAAELTDHQQFVLTELKLWFESIMPEPAEPDTSEE</sequence>
<keyword evidence="19" id="KW-1185">Reference proteome</keyword>
<dbReference type="EMBL" id="CP045921">
    <property type="protein sequence ID" value="QHN43055.1"/>
    <property type="molecule type" value="Genomic_DNA"/>
</dbReference>
<dbReference type="Pfam" id="PF26016">
    <property type="entry name" value="ExoI_C"/>
    <property type="match status" value="1"/>
</dbReference>
<evidence type="ECO:0000256" key="7">
    <source>
        <dbReference type="ARBA" id="ARBA00022801"/>
    </source>
</evidence>
<dbReference type="FunFam" id="3.30.420.10:FF:000033">
    <property type="entry name" value="Exodeoxyribonuclease I"/>
    <property type="match status" value="1"/>
</dbReference>
<dbReference type="Gene3D" id="3.30.1520.20">
    <property type="entry name" value="Exonuclease ExoI, domain 2"/>
    <property type="match status" value="1"/>
</dbReference>
<dbReference type="Gene3D" id="1.20.1280.70">
    <property type="entry name" value="Exonuclease ExoI, domain 3"/>
    <property type="match status" value="1"/>
</dbReference>
<evidence type="ECO:0000256" key="15">
    <source>
        <dbReference type="PIRSR" id="PIRSR000977-2"/>
    </source>
</evidence>
<comment type="cofactor">
    <cofactor evidence="15">
        <name>Mg(2+)</name>
        <dbReference type="ChEBI" id="CHEBI:18420"/>
    </cofactor>
    <text evidence="15">Binds 2 Mg(2+) ions per monomer.</text>
</comment>
<evidence type="ECO:0000256" key="12">
    <source>
        <dbReference type="ARBA" id="ARBA00031220"/>
    </source>
</evidence>
<keyword evidence="6" id="KW-0227">DNA damage</keyword>
<comment type="subunit">
    <text evidence="13">Monomer. Interacts with ssb (via C-terminus); this interaction stimulates the exonuclease activity by recruiting the enzyme to its substrate.</text>
</comment>
<keyword evidence="9 15" id="KW-0460">Magnesium</keyword>
<dbReference type="KEGG" id="mama:GII36_04325"/>
<dbReference type="InterPro" id="IPR013520">
    <property type="entry name" value="Ribonucl_H"/>
</dbReference>
<name>A0A857MMJ9_9BACT</name>
<evidence type="ECO:0000256" key="13">
    <source>
        <dbReference type="ARBA" id="ARBA00046792"/>
    </source>
</evidence>
<evidence type="ECO:0000256" key="11">
    <source>
        <dbReference type="ARBA" id="ARBA00023204"/>
    </source>
</evidence>
<evidence type="ECO:0000256" key="1">
    <source>
        <dbReference type="ARBA" id="ARBA00000563"/>
    </source>
</evidence>
<organism evidence="18 19">
    <name type="scientific">Candidatus Mycosynbacter amalyticus</name>
    <dbReference type="NCBI Taxonomy" id="2665156"/>
    <lineage>
        <taxon>Bacteria</taxon>
        <taxon>Candidatus Saccharimonadota</taxon>
        <taxon>Candidatus Saccharimonadota incertae sedis</taxon>
        <taxon>Candidatus Mycosynbacter</taxon>
    </lineage>
</organism>
<reference evidence="18" key="1">
    <citation type="journal article" date="2021" name="Nat. Microbiol.">
        <title>Cocultivation of an ultrasmall environmental parasitic bacterium with lytic ability against bacteria associated with wastewater foams.</title>
        <authorList>
            <person name="Batinovic S."/>
            <person name="Rose J.J.A."/>
            <person name="Ratcliffe J."/>
            <person name="Seviour R.J."/>
            <person name="Petrovski S."/>
        </authorList>
    </citation>
    <scope>NUCLEOTIDE SEQUENCE</scope>
    <source>
        <strain evidence="18">JR1</strain>
    </source>
</reference>
<dbReference type="GO" id="GO:0006281">
    <property type="term" value="P:DNA repair"/>
    <property type="evidence" value="ECO:0007669"/>
    <property type="project" value="UniProtKB-KW"/>
</dbReference>
<dbReference type="Pfam" id="PF00929">
    <property type="entry name" value="RNase_T"/>
    <property type="match status" value="1"/>
</dbReference>